<keyword evidence="5" id="KW-1133">Transmembrane helix</keyword>
<dbReference type="KEGG" id="maes:Ga0123461_1948"/>
<dbReference type="Pfam" id="PF02518">
    <property type="entry name" value="HATPase_c"/>
    <property type="match status" value="1"/>
</dbReference>
<dbReference type="PANTHER" id="PTHR43065">
    <property type="entry name" value="SENSOR HISTIDINE KINASE"/>
    <property type="match status" value="1"/>
</dbReference>
<dbReference type="SMART" id="SM00086">
    <property type="entry name" value="PAC"/>
    <property type="match status" value="3"/>
</dbReference>
<evidence type="ECO:0000256" key="5">
    <source>
        <dbReference type="SAM" id="Phobius"/>
    </source>
</evidence>
<dbReference type="SUPFAM" id="SSF47384">
    <property type="entry name" value="Homodimeric domain of signal transducing histidine kinase"/>
    <property type="match status" value="1"/>
</dbReference>
<dbReference type="InterPro" id="IPR000014">
    <property type="entry name" value="PAS"/>
</dbReference>
<dbReference type="RefSeq" id="WP_100278132.1">
    <property type="nucleotide sequence ID" value="NZ_CP018799.1"/>
</dbReference>
<dbReference type="AlphaFoldDB" id="A0A2K8L5V0"/>
<dbReference type="SMART" id="SM00387">
    <property type="entry name" value="HATPase_c"/>
    <property type="match status" value="1"/>
</dbReference>
<feature type="domain" description="Histidine kinase" evidence="6">
    <location>
        <begin position="479"/>
        <end position="706"/>
    </location>
</feature>
<dbReference type="InterPro" id="IPR003661">
    <property type="entry name" value="HisK_dim/P_dom"/>
</dbReference>
<dbReference type="Gene3D" id="3.30.565.10">
    <property type="entry name" value="Histidine kinase-like ATPase, C-terminal domain"/>
    <property type="match status" value="1"/>
</dbReference>
<dbReference type="NCBIfam" id="TIGR00229">
    <property type="entry name" value="sensory_box"/>
    <property type="match status" value="3"/>
</dbReference>
<dbReference type="CDD" id="cd00130">
    <property type="entry name" value="PAS"/>
    <property type="match status" value="3"/>
</dbReference>
<feature type="domain" description="PAS" evidence="8">
    <location>
        <begin position="341"/>
        <end position="387"/>
    </location>
</feature>
<dbReference type="PROSITE" id="PS50110">
    <property type="entry name" value="RESPONSE_REGULATORY"/>
    <property type="match status" value="1"/>
</dbReference>
<feature type="domain" description="PAC" evidence="9">
    <location>
        <begin position="164"/>
        <end position="216"/>
    </location>
</feature>
<dbReference type="InterPro" id="IPR001610">
    <property type="entry name" value="PAC"/>
</dbReference>
<comment type="catalytic activity">
    <reaction evidence="1">
        <text>ATP + protein L-histidine = ADP + protein N-phospho-L-histidine.</text>
        <dbReference type="EC" id="2.7.13.3"/>
    </reaction>
</comment>
<dbReference type="CDD" id="cd00082">
    <property type="entry name" value="HisKA"/>
    <property type="match status" value="1"/>
</dbReference>
<dbReference type="InterPro" id="IPR036097">
    <property type="entry name" value="HisK_dim/P_sf"/>
</dbReference>
<dbReference type="Pfam" id="PF13426">
    <property type="entry name" value="PAS_9"/>
    <property type="match status" value="2"/>
</dbReference>
<dbReference type="InterPro" id="IPR005467">
    <property type="entry name" value="His_kinase_dom"/>
</dbReference>
<dbReference type="PROSITE" id="PS50113">
    <property type="entry name" value="PAC"/>
    <property type="match status" value="2"/>
</dbReference>
<dbReference type="Gene3D" id="2.10.70.100">
    <property type="match status" value="1"/>
</dbReference>
<evidence type="ECO:0000259" key="7">
    <source>
        <dbReference type="PROSITE" id="PS50110"/>
    </source>
</evidence>
<dbReference type="PRINTS" id="PR00344">
    <property type="entry name" value="BCTRLSENSOR"/>
</dbReference>
<dbReference type="Pfam" id="PF08447">
    <property type="entry name" value="PAS_3"/>
    <property type="match status" value="1"/>
</dbReference>
<dbReference type="PANTHER" id="PTHR43065:SF42">
    <property type="entry name" value="TWO-COMPONENT SENSOR PPRA"/>
    <property type="match status" value="1"/>
</dbReference>
<evidence type="ECO:0000256" key="3">
    <source>
        <dbReference type="ARBA" id="ARBA00022553"/>
    </source>
</evidence>
<gene>
    <name evidence="10" type="ORF">Ga0123461_1948</name>
</gene>
<dbReference type="GO" id="GO:0000155">
    <property type="term" value="F:phosphorelay sensor kinase activity"/>
    <property type="evidence" value="ECO:0007669"/>
    <property type="project" value="InterPro"/>
</dbReference>
<dbReference type="InterPro" id="IPR013655">
    <property type="entry name" value="PAS_fold_3"/>
</dbReference>
<feature type="domain" description="PAS" evidence="8">
    <location>
        <begin position="217"/>
        <end position="270"/>
    </location>
</feature>
<dbReference type="InterPro" id="IPR000700">
    <property type="entry name" value="PAS-assoc_C"/>
</dbReference>
<dbReference type="Gene3D" id="1.10.287.130">
    <property type="match status" value="1"/>
</dbReference>
<dbReference type="Proteomes" id="UP000231701">
    <property type="component" value="Chromosome"/>
</dbReference>
<protein>
    <recommendedName>
        <fullName evidence="2">histidine kinase</fullName>
        <ecNumber evidence="2">2.7.13.3</ecNumber>
    </recommendedName>
</protein>
<dbReference type="PROSITE" id="PS50112">
    <property type="entry name" value="PAS"/>
    <property type="match status" value="2"/>
</dbReference>
<name>A0A2K8L5V0_MARES</name>
<keyword evidence="11" id="KW-1185">Reference proteome</keyword>
<feature type="modified residue" description="4-aspartylphosphate" evidence="4">
    <location>
        <position position="777"/>
    </location>
</feature>
<dbReference type="SUPFAM" id="SSF52172">
    <property type="entry name" value="CheY-like"/>
    <property type="match status" value="1"/>
</dbReference>
<evidence type="ECO:0000259" key="6">
    <source>
        <dbReference type="PROSITE" id="PS50109"/>
    </source>
</evidence>
<feature type="domain" description="Response regulatory" evidence="7">
    <location>
        <begin position="726"/>
        <end position="843"/>
    </location>
</feature>
<accession>A0A2K8L5V0</accession>
<evidence type="ECO:0000259" key="8">
    <source>
        <dbReference type="PROSITE" id="PS50112"/>
    </source>
</evidence>
<keyword evidence="3 4" id="KW-0597">Phosphoprotein</keyword>
<keyword evidence="5" id="KW-0472">Membrane</keyword>
<dbReference type="EC" id="2.7.13.3" evidence="2"/>
<dbReference type="Gene3D" id="3.40.50.2300">
    <property type="match status" value="1"/>
</dbReference>
<reference evidence="10 11" key="1">
    <citation type="submission" date="2016-12" db="EMBL/GenBank/DDBJ databases">
        <title>Isolation and genomic insights into novel planktonic Zetaproteobacteria from stratified waters of the Chesapeake Bay.</title>
        <authorList>
            <person name="McAllister S.M."/>
            <person name="Kato S."/>
            <person name="Chan C.S."/>
            <person name="Chiu B.K."/>
            <person name="Field E.K."/>
        </authorList>
    </citation>
    <scope>NUCLEOTIDE SEQUENCE [LARGE SCALE GENOMIC DNA]</scope>
    <source>
        <strain evidence="10 11">CP-5</strain>
    </source>
</reference>
<dbReference type="InterPro" id="IPR001789">
    <property type="entry name" value="Sig_transdc_resp-reg_receiver"/>
</dbReference>
<evidence type="ECO:0000256" key="4">
    <source>
        <dbReference type="PROSITE-ProRule" id="PRU00169"/>
    </source>
</evidence>
<dbReference type="SMART" id="SM00448">
    <property type="entry name" value="REC"/>
    <property type="match status" value="1"/>
</dbReference>
<dbReference type="PROSITE" id="PS50109">
    <property type="entry name" value="HIS_KIN"/>
    <property type="match status" value="1"/>
</dbReference>
<organism evidence="10 11">
    <name type="scientific">Mariprofundus aestuarium</name>
    <dbReference type="NCBI Taxonomy" id="1921086"/>
    <lineage>
        <taxon>Bacteria</taxon>
        <taxon>Pseudomonadati</taxon>
        <taxon>Pseudomonadota</taxon>
        <taxon>Candidatius Mariprofundia</taxon>
        <taxon>Mariprofundales</taxon>
        <taxon>Mariprofundaceae</taxon>
        <taxon>Mariprofundus</taxon>
    </lineage>
</organism>
<evidence type="ECO:0000313" key="10">
    <source>
        <dbReference type="EMBL" id="ATX80354.1"/>
    </source>
</evidence>
<dbReference type="InterPro" id="IPR035965">
    <property type="entry name" value="PAS-like_dom_sf"/>
</dbReference>
<sequence>MDRITDSAYRSDFLAVAVAIATVWLAGIYLDLFEVIHTYLHAFEQFQLDELLMAILSLSIGASWLSWRRWQESEQARVVLKQSEARLMDTQAKYDEVQMLAHLGHWELDLITSELTWSDENHRIFGVEPGSVNTYDTFLETVHPDDLEYVNSSYLISVENRTNYDIEHRLLLPDGSIKWVRERCNTYYGEDGKPLRSIGTVHDITEFKRVQKGIEESHARFSGIIDQAEDAIVTINSDQKIVLFNSSAERTFGYSQQEVIGQRLELLLPERFRVGHHKHVEGFQSNSADHMIKSCRGLTGLRKNGEEFPIDGSISSQKLGDSVEMTIIFRDISEQLKSQELLRKVSKAVEEAGEAIMITDCNAVIEYVNPAFCTNTGYSLEEVVGKNPSILKSEAQDPKHYENLWSTISRGEVWSGALIDRRKDGSYYPAMMTISPIHDELGEITHYVSLQQDMTEYKRMEEQFLQAQKMESIGTLVGGIAHDFNNMLAAIEGNLYLAKMKLTKNEPDKVFSKIENIEKISLSAAEMVKQLLTFARRDSVSMTNLPLKPYLKEALKLSRSAIPENIEIVPDLCDDELHIQGESTQIQQLVMNLLNNARDALSGVAEPKITVQLSLFVLNEQFRRDHPEISSDTMALLTIADNGCGISEANQDKVFEPFFTTKGVGKGTGLGLAMVFGAVKRHGGVIELESGKDSGTEFRIYLPLVTEATEDIAEHSSNIAIGQNETVLLVDDEEMLRETTSELLKNLGYRVLEAADGQEALQVFSENVDEISILITDIVMPKMGGVELAEEVRKLRGGIPVIFITGYDRHQTLAADSEGSDRSMLLSKPFNIDGLSHSIRKLIE</sequence>
<evidence type="ECO:0000256" key="2">
    <source>
        <dbReference type="ARBA" id="ARBA00012438"/>
    </source>
</evidence>
<dbReference type="SUPFAM" id="SSF55785">
    <property type="entry name" value="PYP-like sensor domain (PAS domain)"/>
    <property type="match status" value="3"/>
</dbReference>
<dbReference type="InterPro" id="IPR036890">
    <property type="entry name" value="HATPase_C_sf"/>
</dbReference>
<dbReference type="InterPro" id="IPR004358">
    <property type="entry name" value="Sig_transdc_His_kin-like_C"/>
</dbReference>
<feature type="domain" description="PAC" evidence="9">
    <location>
        <begin position="412"/>
        <end position="466"/>
    </location>
</feature>
<dbReference type="InterPro" id="IPR003594">
    <property type="entry name" value="HATPase_dom"/>
</dbReference>
<dbReference type="EMBL" id="CP018799">
    <property type="protein sequence ID" value="ATX80354.1"/>
    <property type="molecule type" value="Genomic_DNA"/>
</dbReference>
<dbReference type="Pfam" id="PF00072">
    <property type="entry name" value="Response_reg"/>
    <property type="match status" value="1"/>
</dbReference>
<dbReference type="SMART" id="SM00091">
    <property type="entry name" value="PAS"/>
    <property type="match status" value="3"/>
</dbReference>
<dbReference type="Gene3D" id="3.30.450.20">
    <property type="entry name" value="PAS domain"/>
    <property type="match status" value="3"/>
</dbReference>
<evidence type="ECO:0000256" key="1">
    <source>
        <dbReference type="ARBA" id="ARBA00000085"/>
    </source>
</evidence>
<dbReference type="InterPro" id="IPR011006">
    <property type="entry name" value="CheY-like_superfamily"/>
</dbReference>
<dbReference type="OrthoDB" id="9772100at2"/>
<dbReference type="SUPFAM" id="SSF55874">
    <property type="entry name" value="ATPase domain of HSP90 chaperone/DNA topoisomerase II/histidine kinase"/>
    <property type="match status" value="1"/>
</dbReference>
<proteinExistence type="predicted"/>
<feature type="transmembrane region" description="Helical" evidence="5">
    <location>
        <begin position="12"/>
        <end position="30"/>
    </location>
</feature>
<keyword evidence="5" id="KW-0812">Transmembrane</keyword>
<evidence type="ECO:0000259" key="9">
    <source>
        <dbReference type="PROSITE" id="PS50113"/>
    </source>
</evidence>
<evidence type="ECO:0000313" key="11">
    <source>
        <dbReference type="Proteomes" id="UP000231701"/>
    </source>
</evidence>